<proteinExistence type="predicted"/>
<dbReference type="EMBL" id="MF417935">
    <property type="protein sequence ID" value="ASN71883.1"/>
    <property type="molecule type" value="Genomic_DNA"/>
</dbReference>
<reference evidence="8" key="1">
    <citation type="submission" date="2017-06" db="EMBL/GenBank/DDBJ databases">
        <title>Novel phages from South African skin metaviromes.</title>
        <authorList>
            <person name="van Zyl L.J."/>
            <person name="Abrahams Y."/>
            <person name="Stander E.A."/>
            <person name="Kirby B.M."/>
            <person name="Clavaud C."/>
            <person name="Farcet C."/>
            <person name="Breton L."/>
            <person name="Trindade M.I."/>
        </authorList>
    </citation>
    <scope>NUCLEOTIDE SEQUENCE</scope>
</reference>
<dbReference type="EMBL" id="MF417917">
    <property type="protein sequence ID" value="ASN71006.1"/>
    <property type="molecule type" value="Genomic_DNA"/>
</dbReference>
<dbReference type="Pfam" id="PF10123">
    <property type="entry name" value="Mu-like_Pro"/>
    <property type="match status" value="1"/>
</dbReference>
<evidence type="ECO:0000313" key="9">
    <source>
        <dbReference type="EMBL" id="ASN71883.1"/>
    </source>
</evidence>
<evidence type="ECO:0000313" key="1">
    <source>
        <dbReference type="EMBL" id="ASN67708.1"/>
    </source>
</evidence>
<gene>
    <name evidence="1" type="ORF">3F3_4</name>
    <name evidence="2" type="ORF">3F4_4</name>
    <name evidence="4" type="ORF">3S10_21</name>
    <name evidence="5" type="ORF">7AX5_20</name>
    <name evidence="3" type="ORF">7F10_20</name>
    <name evidence="6" type="ORF">7S12_20</name>
    <name evidence="8" type="ORF">8AX6_15</name>
    <name evidence="9" type="ORF">8F1_21</name>
    <name evidence="10" type="ORF">8S5_20</name>
    <name evidence="7" type="ORF">9F3_20</name>
</gene>
<dbReference type="EMBL" id="MF417919">
    <property type="protein sequence ID" value="ASN71108.1"/>
    <property type="molecule type" value="Genomic_DNA"/>
</dbReference>
<dbReference type="EMBL" id="MF417866">
    <property type="protein sequence ID" value="ASN67708.1"/>
    <property type="molecule type" value="Genomic_DNA"/>
</dbReference>
<evidence type="ECO:0000313" key="3">
    <source>
        <dbReference type="EMBL" id="ASN71006.1"/>
    </source>
</evidence>
<dbReference type="InterPro" id="IPR012106">
    <property type="entry name" value="Phage_Mu_Gp1"/>
</dbReference>
<dbReference type="EMBL" id="MF417923">
    <property type="protein sequence ID" value="ASN71333.1"/>
    <property type="molecule type" value="Genomic_DNA"/>
</dbReference>
<name>A0A2H4J9A2_9CAUD</name>
<evidence type="ECO:0000313" key="6">
    <source>
        <dbReference type="EMBL" id="ASN71333.1"/>
    </source>
</evidence>
<evidence type="ECO:0000313" key="10">
    <source>
        <dbReference type="EMBL" id="ASN71916.1"/>
    </source>
</evidence>
<dbReference type="EMBL" id="MF417922">
    <property type="protein sequence ID" value="ASN71277.1"/>
    <property type="molecule type" value="Genomic_DNA"/>
</dbReference>
<sequence>MKTLLALNTDLSAIPVTDGKAPEWVEMIPPGPYVRGLDGREWLFNADSQQLVLSSFTGRGIDLPIDWEHATQHRAPKGEAAPASGWIKQLEIREGALWANVAWTPGADTQITTRQYRFISPVFDYVESTGQIVRLVSAGLTNTPNFTMTALNQEGQPQEFTTVKFPAALLALFGLSENATEDQVIAAATDLQKTAQAANRETSDITRFIPRADYDQAMSRATNAEEQLATLQKAEHNKAVDAEIQGALTAGKITPATAEYYRATCSEQAGLERFREFVKAAPAVANPSNLDTRKPEVLVTALNAEQRAICAQLDINPVEYAKNLNAEA</sequence>
<dbReference type="EMBL" id="MF417934">
    <property type="protein sequence ID" value="ASN71842.1"/>
    <property type="molecule type" value="Genomic_DNA"/>
</dbReference>
<protein>
    <submittedName>
        <fullName evidence="8">Putative I protein</fullName>
    </submittedName>
</protein>
<evidence type="ECO:0000313" key="5">
    <source>
        <dbReference type="EMBL" id="ASN71277.1"/>
    </source>
</evidence>
<evidence type="ECO:0000313" key="2">
    <source>
        <dbReference type="EMBL" id="ASN68031.1"/>
    </source>
</evidence>
<dbReference type="PIRSF" id="PIRSF016624">
    <property type="entry name" value="Mu_prophg_I"/>
    <property type="match status" value="1"/>
</dbReference>
<organism evidence="8">
    <name type="scientific">uncultured Caudovirales phage</name>
    <dbReference type="NCBI Taxonomy" id="2100421"/>
    <lineage>
        <taxon>Viruses</taxon>
        <taxon>Duplodnaviria</taxon>
        <taxon>Heunggongvirae</taxon>
        <taxon>Uroviricota</taxon>
        <taxon>Caudoviricetes</taxon>
        <taxon>Peduoviridae</taxon>
        <taxon>Maltschvirus</taxon>
        <taxon>Maltschvirus maltsch</taxon>
    </lineage>
</organism>
<evidence type="ECO:0000313" key="8">
    <source>
        <dbReference type="EMBL" id="ASN71842.1"/>
    </source>
</evidence>
<evidence type="ECO:0000313" key="7">
    <source>
        <dbReference type="EMBL" id="ASN71380.1"/>
    </source>
</evidence>
<dbReference type="EMBL" id="MF417870">
    <property type="protein sequence ID" value="ASN68031.1"/>
    <property type="molecule type" value="Genomic_DNA"/>
</dbReference>
<dbReference type="EMBL" id="MF417924">
    <property type="protein sequence ID" value="ASN71380.1"/>
    <property type="molecule type" value="Genomic_DNA"/>
</dbReference>
<dbReference type="EMBL" id="MF417936">
    <property type="protein sequence ID" value="ASN71916.1"/>
    <property type="molecule type" value="Genomic_DNA"/>
</dbReference>
<evidence type="ECO:0000313" key="4">
    <source>
        <dbReference type="EMBL" id="ASN71108.1"/>
    </source>
</evidence>
<accession>A0A2H4J9A2</accession>